<keyword evidence="3" id="KW-0347">Helicase</keyword>
<sequence length="1308" mass="156050">MLNFKHWEQPDGSVVDIYWNIISMEKRIEIMDSVATLPVTQYLDEIMNQVKNNPVIIVKAPTWSWKTTQIPKALSKLWNIISTQANTIATQPRRVSAVSIADRVSRELMADSGDSSYSLWMRVWYRTGESVSSKHTSEISFHTDWLELMRWWVSWIRPRISILDELHGFTVPLEMLCMQLRNLLLKTKTDIKVVLMSATLDSFILQDYFRKVSSDIPVIEIPGRTFEVEKYFNPEENYISTVTTLNSKWEDVLLFQPWKKEILSTIAELRKNVWANTVIHPLYSELPIEEQTRVLNKEDNTRVVIVSTNIAEESLTIPHLFAVVDPGIEKTVFVNKYWVEELRTINISKANSMQRAWRVGRTKPGVYIRTNPTPFEELRDYPITAIEKEMLDRYILICLVDGIDMNQHLETMFIHKPSKHLFNLSYSRLKKLWAINQSGKITELWVNLLKLPLSVYNAMILQESLDRWCSADMIGIVAILEKKWFLSKTAAWKSIKMHLKKEWDLFAYLDLFRLITAKELPKWKIELFAKIWMDTEEIKLFQALKWQKMFFEVVNLESLWIKTKKVYEIYNLIENLKDRFERLWYTLDNSWNLDDKKLALLSGNMHNVFRYNAKSKTFKNMDWKMPIEFKAWNVSLVDLEEGGLYIWQPFIIWWVDGKDDFNLLTNLTRIDHWHFKEFSEVIVWKEDSWELFGHSNPNTKKATIKKSDIALISIDNENDFAWAISEMWDKTKAKHYMAKNWLPHYLIAHNTYITKFIKSKWSDFNSSVFTQLLRKITILEEHRIDTNNFAKTQLSFRDDTTILDTFLKSEDPAIKWFLAWKKIDIEKWSKPHKITQKDKQEIVWANDSNKEDTHEFKEYRKNYELLLKSIKPNKLLSNLKELKQEHLRDIFEKIGENKAYSEMILSYYDLIKVHLTREQIITHITELKAISRKKTILKKVRSSNEILKKFILNVKECILKNCDINALNIGEFIEDDEEIKKFISWLELIRSGDKRKKNRWYRMIQGPISKLENKILKNNTRIHKLQLEINFDTHLTLKRLSTCVTKFFSSLFEQKYFESTILPRINYIVTKALTNYLDWNINFDSILTNFILTKDFSKLKSWNEIFRLLEKLEDVDYEIDWHKSHILDWVKESRDVKYIQSMILNLSSLKDKKSSLTHLIKSVISTKEKQKEVLNGLKRRERILEQKSPLIEEVEDRYDILDLKDIKEKRVEEKKIPRHKAKNNNETFQKLKKDRDIKRTEEKRKKEEKRQENIRKKEQAKIRRLEKKKLDDEKREQFLKEELPVIKAKEAITIEAKRIAKKTWKTKK</sequence>
<evidence type="ECO:0000256" key="5">
    <source>
        <dbReference type="SAM" id="MobiDB-lite"/>
    </source>
</evidence>
<dbReference type="Pfam" id="PF00271">
    <property type="entry name" value="Helicase_C"/>
    <property type="match status" value="1"/>
</dbReference>
<dbReference type="PANTHER" id="PTHR18934">
    <property type="entry name" value="ATP-DEPENDENT RNA HELICASE"/>
    <property type="match status" value="1"/>
</dbReference>
<feature type="domain" description="Helicase ATP-binding" evidence="6">
    <location>
        <begin position="47"/>
        <end position="218"/>
    </location>
</feature>
<evidence type="ECO:0000313" key="8">
    <source>
        <dbReference type="EMBL" id="EKD66006.1"/>
    </source>
</evidence>
<dbReference type="EMBL" id="AMFJ01021654">
    <property type="protein sequence ID" value="EKD66006.1"/>
    <property type="molecule type" value="Genomic_DNA"/>
</dbReference>
<name>K2AWC5_9BACT</name>
<gene>
    <name evidence="8" type="ORF">ACD_49C00068G0011</name>
</gene>
<dbReference type="Gene3D" id="3.40.50.300">
    <property type="entry name" value="P-loop containing nucleotide triphosphate hydrolases"/>
    <property type="match status" value="2"/>
</dbReference>
<dbReference type="InterPro" id="IPR027417">
    <property type="entry name" value="P-loop_NTPase"/>
</dbReference>
<dbReference type="GO" id="GO:0004386">
    <property type="term" value="F:helicase activity"/>
    <property type="evidence" value="ECO:0007669"/>
    <property type="project" value="UniProtKB-KW"/>
</dbReference>
<dbReference type="SUPFAM" id="SSF52540">
    <property type="entry name" value="P-loop containing nucleoside triphosphate hydrolases"/>
    <property type="match status" value="2"/>
</dbReference>
<protein>
    <submittedName>
        <fullName evidence="8">Uncharacterized protein</fullName>
    </submittedName>
</protein>
<evidence type="ECO:0000256" key="3">
    <source>
        <dbReference type="ARBA" id="ARBA00022806"/>
    </source>
</evidence>
<evidence type="ECO:0000259" key="7">
    <source>
        <dbReference type="PROSITE" id="PS51194"/>
    </source>
</evidence>
<dbReference type="PROSITE" id="PS51192">
    <property type="entry name" value="HELICASE_ATP_BIND_1"/>
    <property type="match status" value="1"/>
</dbReference>
<dbReference type="InterPro" id="IPR001650">
    <property type="entry name" value="Helicase_C-like"/>
</dbReference>
<reference evidence="8" key="1">
    <citation type="journal article" date="2012" name="Science">
        <title>Fermentation, hydrogen, and sulfur metabolism in multiple uncultivated bacterial phyla.</title>
        <authorList>
            <person name="Wrighton K.C."/>
            <person name="Thomas B.C."/>
            <person name="Sharon I."/>
            <person name="Miller C.S."/>
            <person name="Castelle C.J."/>
            <person name="VerBerkmoes N.C."/>
            <person name="Wilkins M.J."/>
            <person name="Hettich R.L."/>
            <person name="Lipton M.S."/>
            <person name="Williams K.H."/>
            <person name="Long P.E."/>
            <person name="Banfield J.F."/>
        </authorList>
    </citation>
    <scope>NUCLEOTIDE SEQUENCE [LARGE SCALE GENOMIC DNA]</scope>
</reference>
<dbReference type="PANTHER" id="PTHR18934:SF91">
    <property type="entry name" value="PRE-MRNA-SPLICING FACTOR ATP-DEPENDENT RNA HELICASE PRP16"/>
    <property type="match status" value="1"/>
</dbReference>
<feature type="compositionally biased region" description="Basic and acidic residues" evidence="5">
    <location>
        <begin position="1229"/>
        <end position="1260"/>
    </location>
</feature>
<dbReference type="GO" id="GO:0016787">
    <property type="term" value="F:hydrolase activity"/>
    <property type="evidence" value="ECO:0007669"/>
    <property type="project" value="UniProtKB-KW"/>
</dbReference>
<dbReference type="GO" id="GO:0003723">
    <property type="term" value="F:RNA binding"/>
    <property type="evidence" value="ECO:0007669"/>
    <property type="project" value="TreeGrafter"/>
</dbReference>
<evidence type="ECO:0000259" key="6">
    <source>
        <dbReference type="PROSITE" id="PS51192"/>
    </source>
</evidence>
<dbReference type="SMART" id="SM00490">
    <property type="entry name" value="HELICc"/>
    <property type="match status" value="1"/>
</dbReference>
<evidence type="ECO:0000256" key="1">
    <source>
        <dbReference type="ARBA" id="ARBA00022741"/>
    </source>
</evidence>
<comment type="caution">
    <text evidence="8">The sequence shown here is derived from an EMBL/GenBank/DDBJ whole genome shotgun (WGS) entry which is preliminary data.</text>
</comment>
<evidence type="ECO:0000256" key="4">
    <source>
        <dbReference type="ARBA" id="ARBA00022840"/>
    </source>
</evidence>
<dbReference type="PROSITE" id="PS51194">
    <property type="entry name" value="HELICASE_CTER"/>
    <property type="match status" value="1"/>
</dbReference>
<feature type="region of interest" description="Disordered" evidence="5">
    <location>
        <begin position="1217"/>
        <end position="1260"/>
    </location>
</feature>
<dbReference type="CDD" id="cd18791">
    <property type="entry name" value="SF2_C_RHA"/>
    <property type="match status" value="1"/>
</dbReference>
<organism evidence="8">
    <name type="scientific">uncultured bacterium</name>
    <name type="common">gcode 4</name>
    <dbReference type="NCBI Taxonomy" id="1234023"/>
    <lineage>
        <taxon>Bacteria</taxon>
        <taxon>environmental samples</taxon>
    </lineage>
</organism>
<keyword evidence="4" id="KW-0067">ATP-binding</keyword>
<dbReference type="Gene3D" id="1.20.120.1080">
    <property type="match status" value="1"/>
</dbReference>
<dbReference type="GO" id="GO:0005524">
    <property type="term" value="F:ATP binding"/>
    <property type="evidence" value="ECO:0007669"/>
    <property type="project" value="UniProtKB-KW"/>
</dbReference>
<feature type="domain" description="Helicase C-terminal" evidence="7">
    <location>
        <begin position="241"/>
        <end position="411"/>
    </location>
</feature>
<evidence type="ECO:0000256" key="2">
    <source>
        <dbReference type="ARBA" id="ARBA00022801"/>
    </source>
</evidence>
<accession>K2AWC5</accession>
<keyword evidence="1" id="KW-0547">Nucleotide-binding</keyword>
<proteinExistence type="predicted"/>
<dbReference type="InterPro" id="IPR014001">
    <property type="entry name" value="Helicase_ATP-bd"/>
</dbReference>
<keyword evidence="2" id="KW-0378">Hydrolase</keyword>